<organism evidence="21 22">
    <name type="scientific">Penicillium salamii</name>
    <dbReference type="NCBI Taxonomy" id="1612424"/>
    <lineage>
        <taxon>Eukaryota</taxon>
        <taxon>Fungi</taxon>
        <taxon>Dikarya</taxon>
        <taxon>Ascomycota</taxon>
        <taxon>Pezizomycotina</taxon>
        <taxon>Eurotiomycetes</taxon>
        <taxon>Eurotiomycetidae</taxon>
        <taxon>Eurotiales</taxon>
        <taxon>Aspergillaceae</taxon>
        <taxon>Penicillium</taxon>
    </lineage>
</organism>
<comment type="function">
    <text evidence="15">Dicer-like endonuclease involved in cleaving double-stranded RNA in the RNA interference (RNAi) pathway. Produces 21 to 25 bp dsRNAs (siRNAs) which target the selective destruction of homologous RNAs leading to sequence-specific suppression of gene expression, called post-transcriptional gene silencing (PTGS). Part of a broad host defense response against viral infection and transposons.</text>
</comment>
<evidence type="ECO:0000256" key="2">
    <source>
        <dbReference type="ARBA" id="ARBA00001946"/>
    </source>
</evidence>
<dbReference type="PROSITE" id="PS51327">
    <property type="entry name" value="DICER_DSRBF"/>
    <property type="match status" value="1"/>
</dbReference>
<keyword evidence="13" id="KW-0943">RNA-mediated gene silencing</keyword>
<dbReference type="Pfam" id="PF03368">
    <property type="entry name" value="Dicer_dimer"/>
    <property type="match status" value="1"/>
</dbReference>
<evidence type="ECO:0000256" key="10">
    <source>
        <dbReference type="ARBA" id="ARBA00022842"/>
    </source>
</evidence>
<feature type="domain" description="Helicase ATP-binding" evidence="18">
    <location>
        <begin position="35"/>
        <end position="213"/>
    </location>
</feature>
<evidence type="ECO:0000256" key="15">
    <source>
        <dbReference type="ARBA" id="ARBA00025403"/>
    </source>
</evidence>
<dbReference type="GO" id="GO:0030422">
    <property type="term" value="P:siRNA processing"/>
    <property type="evidence" value="ECO:0007669"/>
    <property type="project" value="TreeGrafter"/>
</dbReference>
<dbReference type="InterPro" id="IPR005034">
    <property type="entry name" value="Dicer_dimerisation"/>
</dbReference>
<evidence type="ECO:0000313" key="21">
    <source>
        <dbReference type="EMBL" id="CAG8430553.1"/>
    </source>
</evidence>
<dbReference type="CDD" id="cd00593">
    <property type="entry name" value="RIBOc"/>
    <property type="match status" value="2"/>
</dbReference>
<dbReference type="GO" id="GO:0051607">
    <property type="term" value="P:defense response to virus"/>
    <property type="evidence" value="ECO:0007669"/>
    <property type="project" value="UniProtKB-KW"/>
</dbReference>
<evidence type="ECO:0000256" key="4">
    <source>
        <dbReference type="ARBA" id="ARBA00022723"/>
    </source>
</evidence>
<evidence type="ECO:0000313" key="22">
    <source>
        <dbReference type="Proteomes" id="UP001152649"/>
    </source>
</evidence>
<dbReference type="InterPro" id="IPR036389">
    <property type="entry name" value="RNase_III_sf"/>
</dbReference>
<comment type="cofactor">
    <cofactor evidence="2">
        <name>Mg(2+)</name>
        <dbReference type="ChEBI" id="CHEBI:18420"/>
    </cofactor>
</comment>
<dbReference type="GO" id="GO:0005737">
    <property type="term" value="C:cytoplasm"/>
    <property type="evidence" value="ECO:0007669"/>
    <property type="project" value="TreeGrafter"/>
</dbReference>
<dbReference type="InterPro" id="IPR014001">
    <property type="entry name" value="Helicase_ATP-bd"/>
</dbReference>
<protein>
    <recommendedName>
        <fullName evidence="23">Dicer-like protein 2</fullName>
    </recommendedName>
</protein>
<keyword evidence="12" id="KW-0051">Antiviral defense</keyword>
<accession>A0A9W4K3S5</accession>
<evidence type="ECO:0000256" key="3">
    <source>
        <dbReference type="ARBA" id="ARBA00022721"/>
    </source>
</evidence>
<dbReference type="Gene3D" id="3.30.160.380">
    <property type="entry name" value="Dicer dimerisation domain"/>
    <property type="match status" value="1"/>
</dbReference>
<evidence type="ECO:0000259" key="20">
    <source>
        <dbReference type="PROSITE" id="PS51327"/>
    </source>
</evidence>
<comment type="similarity">
    <text evidence="16">Belongs to the helicase family. Dicer subfamily.</text>
</comment>
<keyword evidence="7" id="KW-0378">Hydrolase</keyword>
<dbReference type="OrthoDB" id="420264at2759"/>
<evidence type="ECO:0000256" key="16">
    <source>
        <dbReference type="PROSITE-ProRule" id="PRU00657"/>
    </source>
</evidence>
<keyword evidence="6" id="KW-0547">Nucleotide-binding</keyword>
<dbReference type="GO" id="GO:0046872">
    <property type="term" value="F:metal ion binding"/>
    <property type="evidence" value="ECO:0007669"/>
    <property type="project" value="UniProtKB-KW"/>
</dbReference>
<evidence type="ECO:0000256" key="12">
    <source>
        <dbReference type="ARBA" id="ARBA00023118"/>
    </source>
</evidence>
<keyword evidence="9" id="KW-0067">ATP-binding</keyword>
<evidence type="ECO:0000256" key="14">
    <source>
        <dbReference type="ARBA" id="ARBA00023211"/>
    </source>
</evidence>
<dbReference type="GO" id="GO:0050688">
    <property type="term" value="P:regulation of defense response to virus"/>
    <property type="evidence" value="ECO:0007669"/>
    <property type="project" value="UniProtKB-KW"/>
</dbReference>
<evidence type="ECO:0008006" key="23">
    <source>
        <dbReference type="Google" id="ProtNLM"/>
    </source>
</evidence>
<feature type="domain" description="Helicase C-terminal" evidence="19">
    <location>
        <begin position="349"/>
        <end position="513"/>
    </location>
</feature>
<keyword evidence="11 16" id="KW-0694">RNA-binding</keyword>
<keyword evidence="22" id="KW-1185">Reference proteome</keyword>
<keyword evidence="8" id="KW-0347">Helicase</keyword>
<dbReference type="SMART" id="SM00487">
    <property type="entry name" value="DEXDc"/>
    <property type="match status" value="1"/>
</dbReference>
<dbReference type="GO" id="GO:0003723">
    <property type="term" value="F:RNA binding"/>
    <property type="evidence" value="ECO:0007669"/>
    <property type="project" value="UniProtKB-UniRule"/>
</dbReference>
<gene>
    <name evidence="21" type="ORF">PSALAMII_LOCUS11173</name>
</gene>
<dbReference type="Pfam" id="PF00636">
    <property type="entry name" value="Ribonuclease_3"/>
    <property type="match status" value="2"/>
</dbReference>
<dbReference type="InterPro" id="IPR001650">
    <property type="entry name" value="Helicase_C-like"/>
</dbReference>
<dbReference type="PROSITE" id="PS00517">
    <property type="entry name" value="RNASE_3_1"/>
    <property type="match status" value="2"/>
</dbReference>
<evidence type="ECO:0000259" key="18">
    <source>
        <dbReference type="PROSITE" id="PS51192"/>
    </source>
</evidence>
<evidence type="ECO:0000256" key="5">
    <source>
        <dbReference type="ARBA" id="ARBA00022737"/>
    </source>
</evidence>
<evidence type="ECO:0000256" key="6">
    <source>
        <dbReference type="ARBA" id="ARBA00022741"/>
    </source>
</evidence>
<feature type="domain" description="Dicer dsRNA-binding fold" evidence="20">
    <location>
        <begin position="543"/>
        <end position="637"/>
    </location>
</feature>
<evidence type="ECO:0000256" key="8">
    <source>
        <dbReference type="ARBA" id="ARBA00022806"/>
    </source>
</evidence>
<dbReference type="InterPro" id="IPR027417">
    <property type="entry name" value="P-loop_NTPase"/>
</dbReference>
<keyword evidence="4" id="KW-0479">Metal-binding</keyword>
<evidence type="ECO:0000256" key="11">
    <source>
        <dbReference type="ARBA" id="ARBA00022884"/>
    </source>
</evidence>
<dbReference type="Gene3D" id="1.10.1520.10">
    <property type="entry name" value="Ribonuclease III domain"/>
    <property type="match status" value="2"/>
</dbReference>
<dbReference type="PROSITE" id="PS51194">
    <property type="entry name" value="HELICASE_CTER"/>
    <property type="match status" value="1"/>
</dbReference>
<keyword evidence="3" id="KW-0930">Antiviral protein</keyword>
<dbReference type="GO" id="GO:0004525">
    <property type="term" value="F:ribonuclease III activity"/>
    <property type="evidence" value="ECO:0007669"/>
    <property type="project" value="InterPro"/>
</dbReference>
<dbReference type="SMART" id="SM00535">
    <property type="entry name" value="RIBOc"/>
    <property type="match status" value="2"/>
</dbReference>
<comment type="cofactor">
    <cofactor evidence="1">
        <name>Mn(2+)</name>
        <dbReference type="ChEBI" id="CHEBI:29035"/>
    </cofactor>
</comment>
<dbReference type="SUPFAM" id="SSF52540">
    <property type="entry name" value="P-loop containing nucleoside triphosphate hydrolases"/>
    <property type="match status" value="1"/>
</dbReference>
<dbReference type="GO" id="GO:0003677">
    <property type="term" value="F:DNA binding"/>
    <property type="evidence" value="ECO:0007669"/>
    <property type="project" value="InterPro"/>
</dbReference>
<dbReference type="PROSITE" id="PS51192">
    <property type="entry name" value="HELICASE_ATP_BIND_1"/>
    <property type="match status" value="1"/>
</dbReference>
<feature type="domain" description="RNase III" evidence="17">
    <location>
        <begin position="911"/>
        <end position="1028"/>
    </location>
</feature>
<evidence type="ECO:0000256" key="7">
    <source>
        <dbReference type="ARBA" id="ARBA00022801"/>
    </source>
</evidence>
<dbReference type="GO" id="GO:0005524">
    <property type="term" value="F:ATP binding"/>
    <property type="evidence" value="ECO:0007669"/>
    <property type="project" value="UniProtKB-KW"/>
</dbReference>
<dbReference type="Pfam" id="PF04851">
    <property type="entry name" value="ResIII"/>
    <property type="match status" value="1"/>
</dbReference>
<dbReference type="FunFam" id="1.10.1520.10:FF:000032">
    <property type="entry name" value="Dicer-like protein 2"/>
    <property type="match status" value="1"/>
</dbReference>
<dbReference type="PANTHER" id="PTHR14950">
    <property type="entry name" value="DICER-RELATED"/>
    <property type="match status" value="1"/>
</dbReference>
<evidence type="ECO:0000259" key="19">
    <source>
        <dbReference type="PROSITE" id="PS51194"/>
    </source>
</evidence>
<dbReference type="InterPro" id="IPR000999">
    <property type="entry name" value="RNase_III_dom"/>
</dbReference>
<keyword evidence="10" id="KW-0460">Magnesium</keyword>
<dbReference type="PANTHER" id="PTHR14950:SF37">
    <property type="entry name" value="ENDORIBONUCLEASE DICER"/>
    <property type="match status" value="1"/>
</dbReference>
<evidence type="ECO:0000256" key="13">
    <source>
        <dbReference type="ARBA" id="ARBA00023158"/>
    </source>
</evidence>
<dbReference type="InterPro" id="IPR038248">
    <property type="entry name" value="Dicer_dimer_sf"/>
</dbReference>
<sequence length="1345" mass="153183">MENFRPRNYQIEMFEMSMRENIIAVVGHLFSNSEEILIGPTLTFLFQLPTGSGKTYIMRIMSELERCQSHQVVWFLVPTKVLCSQQLTYLSHHMPAVSMRMLTGDDGVDCWSKQSIWDAALQGMKVIFSTHAVLADALTHGFIKLPRLALLIFDEAHHCVKSHPGNRIMRDFYHRAKSENGAGSIPSILGLTASVHPTKIGELEKNLDATCRAPLAQRQELSEHTSQQKLTRIVYSQFQDSANLPPFLKKLDEFVEELREDSEYRGYVMADEHFKLLTKARMIWYQLGTWASRFFLVKMLHHITVNAADHENQPSRRCLGHRYSNLLTALRTMTEVSVQLEAPGNTSNKVERLLFFLKERACADFSGIIFARERVTAHVLSALLNVHPVTRGMFQCVPCVGSSARSEPWAIYDSVIPKKGEDVVEQLRCGRSNLIVATNVLEEGIDLPACHLVISFEIPDTITSYIQRRGRARQSTSEFAIMEEKDDAPLASREWNRLENAVQGIFLDHARSNQKWEVADGGPEDQILRYLLDTGALLTTENAISHLYHFCATLRGETSDGTTPSFSYQRNQQGHFLSTVYLPSGVDPSVRIATGHHWWATKKSARRDAAFQAVRVLHDQELLNDHFLPLFFDDSGPGLNELKVLAAELPLVENFTSFWNNTQGQWTERKMYRCCIEVLENGEARPALAMVLFTSVKLPMPANVDLYWDDQTTFTASLQQLNQEVVLSLSLCRVIRRITAVLLHSTRERSTQGDYTDFLPFFTPDLPLEELEDWLKIYDGSLMAESRQNRIHLLSPEGFVRSPALHFIPHIFRRWIRDPDSKGLWIECRRFERRRNLIQRAILTQHKSLENPSRAVCIVAAECTIDLLPWELSRTSLLIPPMIQLLHRQLMAQALRLELFEDAPEISLDTLAEAITTPSSRWTVNYQRLEFLGDSLLKFIVSTHLFYKHPQWHEGYLSKQKDLLVSNERLTHAAITAHLEQFICKDFITRKHRAFWPKQGDTAREMIPKKVYADVVEALVAAAYEHGGVPLSRKLVGIFLPELSDFAATPKQSPKQNGQFPVHLDMKLDAFLGYKFTNRSLLWEALTHPSWQRDQSTSSYQRLEFLGDAVLDVLVAKMLHSLSPKLAEGRMTELRAALVNADFLAFLCMESAMAEPSCPIVTADSSETFARAKNIALWMFMRHDSPDIAKLWTECAKRHCMLGEVVKKKLEGDDSYPWGTLAQLGAPKFYSDLVESTIGAIFIESKGCLETCGQFLKRIHLVDYLQRLVRQNVRLEHPKSALNRITGTDEVKFEIEDTADGLHKISVWLKSEKIASIDSCFSRAEAFVRGADEAVVLLLSRTRDQ</sequence>
<dbReference type="EMBL" id="CAJVPG010000465">
    <property type="protein sequence ID" value="CAG8430553.1"/>
    <property type="molecule type" value="Genomic_DNA"/>
</dbReference>
<dbReference type="InterPro" id="IPR006935">
    <property type="entry name" value="Helicase/UvrB_N"/>
</dbReference>
<reference evidence="21" key="1">
    <citation type="submission" date="2021-07" db="EMBL/GenBank/DDBJ databases">
        <authorList>
            <person name="Branca A.L. A."/>
        </authorList>
    </citation>
    <scope>NUCLEOTIDE SEQUENCE</scope>
</reference>
<dbReference type="PROSITE" id="PS50142">
    <property type="entry name" value="RNASE_3_2"/>
    <property type="match status" value="2"/>
</dbReference>
<dbReference type="SMART" id="SM00490">
    <property type="entry name" value="HELICc"/>
    <property type="match status" value="1"/>
</dbReference>
<evidence type="ECO:0000256" key="1">
    <source>
        <dbReference type="ARBA" id="ARBA00001936"/>
    </source>
</evidence>
<dbReference type="GO" id="GO:0005634">
    <property type="term" value="C:nucleus"/>
    <property type="evidence" value="ECO:0007669"/>
    <property type="project" value="TreeGrafter"/>
</dbReference>
<dbReference type="Proteomes" id="UP001152649">
    <property type="component" value="Unassembled WGS sequence"/>
</dbReference>
<name>A0A9W4K3S5_9EURO</name>
<evidence type="ECO:0000256" key="9">
    <source>
        <dbReference type="ARBA" id="ARBA00022840"/>
    </source>
</evidence>
<dbReference type="Pfam" id="PF00271">
    <property type="entry name" value="Helicase_C"/>
    <property type="match status" value="1"/>
</dbReference>
<dbReference type="Gene3D" id="3.40.50.300">
    <property type="entry name" value="P-loop containing nucleotide triphosphate hydrolases"/>
    <property type="match status" value="2"/>
</dbReference>
<keyword evidence="14" id="KW-0464">Manganese</keyword>
<feature type="domain" description="RNase III" evidence="17">
    <location>
        <begin position="1065"/>
        <end position="1246"/>
    </location>
</feature>
<evidence type="ECO:0000259" key="17">
    <source>
        <dbReference type="PROSITE" id="PS50142"/>
    </source>
</evidence>
<proteinExistence type="inferred from homology"/>
<dbReference type="SUPFAM" id="SSF69065">
    <property type="entry name" value="RNase III domain-like"/>
    <property type="match status" value="2"/>
</dbReference>
<comment type="caution">
    <text evidence="21">The sequence shown here is derived from an EMBL/GenBank/DDBJ whole genome shotgun (WGS) entry which is preliminary data.</text>
</comment>
<dbReference type="GO" id="GO:0004386">
    <property type="term" value="F:helicase activity"/>
    <property type="evidence" value="ECO:0007669"/>
    <property type="project" value="UniProtKB-KW"/>
</dbReference>
<keyword evidence="5" id="KW-0677">Repeat</keyword>